<dbReference type="SUPFAM" id="SSF144232">
    <property type="entry name" value="HIT/MYND zinc finger-like"/>
    <property type="match status" value="1"/>
</dbReference>
<dbReference type="PROSITE" id="PS01360">
    <property type="entry name" value="ZF_MYND_1"/>
    <property type="match status" value="1"/>
</dbReference>
<evidence type="ECO:0000256" key="1">
    <source>
        <dbReference type="ARBA" id="ARBA00022723"/>
    </source>
</evidence>
<gene>
    <name evidence="6" type="ORF">PFICI_01831</name>
</gene>
<dbReference type="Proteomes" id="UP000030651">
    <property type="component" value="Unassembled WGS sequence"/>
</dbReference>
<proteinExistence type="predicted"/>
<dbReference type="InParanoid" id="W3XPL8"/>
<organism evidence="6 7">
    <name type="scientific">Pestalotiopsis fici (strain W106-1 / CGMCC3.15140)</name>
    <dbReference type="NCBI Taxonomy" id="1229662"/>
    <lineage>
        <taxon>Eukaryota</taxon>
        <taxon>Fungi</taxon>
        <taxon>Dikarya</taxon>
        <taxon>Ascomycota</taxon>
        <taxon>Pezizomycotina</taxon>
        <taxon>Sordariomycetes</taxon>
        <taxon>Xylariomycetidae</taxon>
        <taxon>Amphisphaeriales</taxon>
        <taxon>Sporocadaceae</taxon>
        <taxon>Pestalotiopsis</taxon>
    </lineage>
</organism>
<dbReference type="PROSITE" id="PS50865">
    <property type="entry name" value="ZF_MYND_2"/>
    <property type="match status" value="1"/>
</dbReference>
<dbReference type="KEGG" id="pfy:PFICI_01831"/>
<accession>W3XPL8</accession>
<evidence type="ECO:0000256" key="4">
    <source>
        <dbReference type="PROSITE-ProRule" id="PRU00134"/>
    </source>
</evidence>
<dbReference type="STRING" id="1229662.W3XPL8"/>
<evidence type="ECO:0000259" key="5">
    <source>
        <dbReference type="PROSITE" id="PS50865"/>
    </source>
</evidence>
<dbReference type="AlphaFoldDB" id="W3XPL8"/>
<protein>
    <recommendedName>
        <fullName evidence="5">MYND-type domain-containing protein</fullName>
    </recommendedName>
</protein>
<dbReference type="RefSeq" id="XP_007828603.1">
    <property type="nucleotide sequence ID" value="XM_007830412.1"/>
</dbReference>
<dbReference type="InterPro" id="IPR002893">
    <property type="entry name" value="Znf_MYND"/>
</dbReference>
<dbReference type="Gene3D" id="6.10.140.2220">
    <property type="match status" value="1"/>
</dbReference>
<dbReference type="eggNOG" id="ENOG502SQ86">
    <property type="taxonomic scope" value="Eukaryota"/>
</dbReference>
<dbReference type="EMBL" id="KI912109">
    <property type="protein sequence ID" value="ETS88003.1"/>
    <property type="molecule type" value="Genomic_DNA"/>
</dbReference>
<dbReference type="OrthoDB" id="437457at2759"/>
<dbReference type="GO" id="GO:0008270">
    <property type="term" value="F:zinc ion binding"/>
    <property type="evidence" value="ECO:0007669"/>
    <property type="project" value="UniProtKB-KW"/>
</dbReference>
<reference evidence="7" key="1">
    <citation type="journal article" date="2015" name="BMC Genomics">
        <title>Genomic and transcriptomic analysis of the endophytic fungus Pestalotiopsis fici reveals its lifestyle and high potential for synthesis of natural products.</title>
        <authorList>
            <person name="Wang X."/>
            <person name="Zhang X."/>
            <person name="Liu L."/>
            <person name="Xiang M."/>
            <person name="Wang W."/>
            <person name="Sun X."/>
            <person name="Che Y."/>
            <person name="Guo L."/>
            <person name="Liu G."/>
            <person name="Guo L."/>
            <person name="Wang C."/>
            <person name="Yin W.B."/>
            <person name="Stadler M."/>
            <person name="Zhang X."/>
            <person name="Liu X."/>
        </authorList>
    </citation>
    <scope>NUCLEOTIDE SEQUENCE [LARGE SCALE GENOMIC DNA]</scope>
    <source>
        <strain evidence="7">W106-1 / CGMCC3.15140</strain>
    </source>
</reference>
<sequence>MPPNVDKGSTCTICKKKDAQLCGRCKSSCYCSKECQANDWPNHKLLCKSFSEFDLSTRPSENHFRGIFFPEDQSKPQVVWLESPLHEVDGYKWTFPDLEPFLGPNTLPERVQVQTDAILQRSLTDTIVICCRSNFAGSQKNKSTSAVLAPKNLAASFAALPGQPFNWCGPIVIVGKKGKKYDMDSAACRDLDMSDFRYIADYLLSYTRLSPHV</sequence>
<evidence type="ECO:0000256" key="3">
    <source>
        <dbReference type="ARBA" id="ARBA00022833"/>
    </source>
</evidence>
<keyword evidence="1" id="KW-0479">Metal-binding</keyword>
<evidence type="ECO:0000313" key="7">
    <source>
        <dbReference type="Proteomes" id="UP000030651"/>
    </source>
</evidence>
<name>W3XPL8_PESFW</name>
<dbReference type="Pfam" id="PF01753">
    <property type="entry name" value="zf-MYND"/>
    <property type="match status" value="1"/>
</dbReference>
<keyword evidence="2 4" id="KW-0863">Zinc-finger</keyword>
<keyword evidence="7" id="KW-1185">Reference proteome</keyword>
<dbReference type="HOGENOM" id="CLU_106999_0_0_1"/>
<evidence type="ECO:0000256" key="2">
    <source>
        <dbReference type="ARBA" id="ARBA00022771"/>
    </source>
</evidence>
<dbReference type="OMA" id="TIVICCR"/>
<feature type="domain" description="MYND-type" evidence="5">
    <location>
        <begin position="11"/>
        <end position="47"/>
    </location>
</feature>
<keyword evidence="3" id="KW-0862">Zinc</keyword>
<evidence type="ECO:0000313" key="6">
    <source>
        <dbReference type="EMBL" id="ETS88003.1"/>
    </source>
</evidence>
<dbReference type="GeneID" id="19266844"/>